<dbReference type="InterPro" id="IPR036866">
    <property type="entry name" value="RibonucZ/Hydroxyglut_hydro"/>
</dbReference>
<name>A0ABV2JJ23_9STRE</name>
<proteinExistence type="predicted"/>
<gene>
    <name evidence="2" type="ORF">ABID27_000522</name>
</gene>
<keyword evidence="3" id="KW-1185">Reference proteome</keyword>
<dbReference type="InterPro" id="IPR001279">
    <property type="entry name" value="Metallo-B-lactamas"/>
</dbReference>
<evidence type="ECO:0000259" key="1">
    <source>
        <dbReference type="SMART" id="SM00849"/>
    </source>
</evidence>
<organism evidence="2 3">
    <name type="scientific">Streptococcus gallinaceus</name>
    <dbReference type="NCBI Taxonomy" id="165758"/>
    <lineage>
        <taxon>Bacteria</taxon>
        <taxon>Bacillati</taxon>
        <taxon>Bacillota</taxon>
        <taxon>Bacilli</taxon>
        <taxon>Lactobacillales</taxon>
        <taxon>Streptococcaceae</taxon>
        <taxon>Streptococcus</taxon>
    </lineage>
</organism>
<dbReference type="Pfam" id="PF00753">
    <property type="entry name" value="Lactamase_B"/>
    <property type="match status" value="1"/>
</dbReference>
<evidence type="ECO:0000313" key="3">
    <source>
        <dbReference type="Proteomes" id="UP001549055"/>
    </source>
</evidence>
<evidence type="ECO:0000313" key="2">
    <source>
        <dbReference type="EMBL" id="MET3643900.1"/>
    </source>
</evidence>
<dbReference type="RefSeq" id="WP_354280056.1">
    <property type="nucleotide sequence ID" value="NZ_JBEPMK010000002.1"/>
</dbReference>
<dbReference type="EMBL" id="JBEPMK010000002">
    <property type="protein sequence ID" value="MET3643900.1"/>
    <property type="molecule type" value="Genomic_DNA"/>
</dbReference>
<dbReference type="PANTHER" id="PTHR42951">
    <property type="entry name" value="METALLO-BETA-LACTAMASE DOMAIN-CONTAINING"/>
    <property type="match status" value="1"/>
</dbReference>
<accession>A0ABV2JJ23</accession>
<sequence>MAYENASIGRLQSRLTPFNVLVFSQDRDDYLAGATISYLIIGQEKAWLIDTGFGISDLKAYVEQLTSLPLMVVNSHVHPDHSGGNRQSDTIFIGKNEWPSQEAFVFSIETVPDQTVCPEVENGGDYRFDYLEDGQIIDLGKRTITVLAIPGHTKGSIGFFDHKSRYFFSGDAIVKRIFYGAGVPLSQYRATLEKVKTLPVREILSAHWPEPLPTSFLDQVLHLIDTFDPTQSEHAKLDIPDAPDLRMFHYGQDFDDPDFCAMSFRMDQLDDILQ</sequence>
<dbReference type="InterPro" id="IPR050855">
    <property type="entry name" value="NDM-1-like"/>
</dbReference>
<dbReference type="SMART" id="SM00849">
    <property type="entry name" value="Lactamase_B"/>
    <property type="match status" value="1"/>
</dbReference>
<dbReference type="Gene3D" id="3.60.15.10">
    <property type="entry name" value="Ribonuclease Z/Hydroxyacylglutathione hydrolase-like"/>
    <property type="match status" value="1"/>
</dbReference>
<protein>
    <submittedName>
        <fullName evidence="2">Glyoxylase-like metal-dependent hydrolase (Beta-lactamase superfamily II)</fullName>
    </submittedName>
</protein>
<dbReference type="SUPFAM" id="SSF56281">
    <property type="entry name" value="Metallo-hydrolase/oxidoreductase"/>
    <property type="match status" value="1"/>
</dbReference>
<feature type="domain" description="Metallo-beta-lactamase" evidence="1">
    <location>
        <begin position="34"/>
        <end position="207"/>
    </location>
</feature>
<comment type="caution">
    <text evidence="2">The sequence shown here is derived from an EMBL/GenBank/DDBJ whole genome shotgun (WGS) entry which is preliminary data.</text>
</comment>
<reference evidence="2 3" key="1">
    <citation type="submission" date="2024-06" db="EMBL/GenBank/DDBJ databases">
        <title>Genomic Encyclopedia of Type Strains, Phase IV (KMG-IV): sequencing the most valuable type-strain genomes for metagenomic binning, comparative biology and taxonomic classification.</title>
        <authorList>
            <person name="Goeker M."/>
        </authorList>
    </citation>
    <scope>NUCLEOTIDE SEQUENCE [LARGE SCALE GENOMIC DNA]</scope>
    <source>
        <strain evidence="2 3">DSM 15349</strain>
    </source>
</reference>
<dbReference type="PANTHER" id="PTHR42951:SF22">
    <property type="entry name" value="METALLO BETA-LACTAMASE SUPERFAMILY LIPOPROTEIN"/>
    <property type="match status" value="1"/>
</dbReference>
<dbReference type="Proteomes" id="UP001549055">
    <property type="component" value="Unassembled WGS sequence"/>
</dbReference>